<gene>
    <name evidence="1" type="ORF">M125_2329</name>
</gene>
<name>A0A015VY76_BACFG</name>
<dbReference type="InterPro" id="IPR027417">
    <property type="entry name" value="P-loop_NTPase"/>
</dbReference>
<sequence length="335" mass="40093">MRQIVTCTGHGGTGSSFITDFFKEFENVKSTGDFEFTLSYDVDGIYDLYHNISHYSGFHIAESFDRFDKLCSDIRKSYKNTLGCDIYPLLKDYISAITEVDWNGFWPEHVRREPYIKKILLYYLPNIIQRNLNKIVKFNGDYEYVDRTIRQSMRLSVDSSLFLQETRKLYNKIFDIVDDSNECTHLVLDRLVPPTNIEDYMIFIDNLKVVVVDRDPRDLYLLNKKYWHEGWIPEDVDKFIKLYRFHRLRDKERDLIEDHSSILRVKFEDGIFDYDNTSAQLCDFVGVNRGRHTKKMQFFNPDISRKNVQLWKYEKCYFADVLKIEKELTEFLYIV</sequence>
<reference evidence="1 2" key="1">
    <citation type="submission" date="2014-02" db="EMBL/GenBank/DDBJ databases">
        <authorList>
            <person name="Sears C."/>
            <person name="Carroll K."/>
            <person name="Sack B.R."/>
            <person name="Qadri F."/>
            <person name="Myers L.L."/>
            <person name="Chung G.-T."/>
            <person name="Escheverria P."/>
            <person name="Fraser C.M."/>
            <person name="Sadzewicz L."/>
            <person name="Shefchek K.A."/>
            <person name="Tallon L."/>
            <person name="Das S.P."/>
            <person name="Daugherty S."/>
            <person name="Mongodin E.F."/>
        </authorList>
    </citation>
    <scope>NUCLEOTIDE SEQUENCE [LARGE SCALE GENOMIC DNA]</scope>
    <source>
        <strain evidence="2">3998T(B)3</strain>
    </source>
</reference>
<dbReference type="PATRIC" id="fig|1339316.3.peg.2236"/>
<dbReference type="SUPFAM" id="SSF52540">
    <property type="entry name" value="P-loop containing nucleoside triphosphate hydrolases"/>
    <property type="match status" value="1"/>
</dbReference>
<evidence type="ECO:0000313" key="1">
    <source>
        <dbReference type="EMBL" id="EXY90958.1"/>
    </source>
</evidence>
<dbReference type="RefSeq" id="WP_032577989.1">
    <property type="nucleotide sequence ID" value="NZ_JGDB01000094.1"/>
</dbReference>
<protein>
    <recommendedName>
        <fullName evidence="3">Sulfotransferase family protein</fullName>
    </recommendedName>
</protein>
<dbReference type="Proteomes" id="UP000020773">
    <property type="component" value="Unassembled WGS sequence"/>
</dbReference>
<accession>A0A015VY76</accession>
<proteinExistence type="predicted"/>
<comment type="caution">
    <text evidence="1">The sequence shown here is derived from an EMBL/GenBank/DDBJ whole genome shotgun (WGS) entry which is preliminary data.</text>
</comment>
<dbReference type="AlphaFoldDB" id="A0A015VY76"/>
<dbReference type="EMBL" id="JGDB01000094">
    <property type="protein sequence ID" value="EXY90958.1"/>
    <property type="molecule type" value="Genomic_DNA"/>
</dbReference>
<evidence type="ECO:0008006" key="3">
    <source>
        <dbReference type="Google" id="ProtNLM"/>
    </source>
</evidence>
<evidence type="ECO:0000313" key="2">
    <source>
        <dbReference type="Proteomes" id="UP000020773"/>
    </source>
</evidence>
<organism evidence="1 2">
    <name type="scientific">Bacteroides fragilis str. 3998T(B)3</name>
    <dbReference type="NCBI Taxonomy" id="1339316"/>
    <lineage>
        <taxon>Bacteria</taxon>
        <taxon>Pseudomonadati</taxon>
        <taxon>Bacteroidota</taxon>
        <taxon>Bacteroidia</taxon>
        <taxon>Bacteroidales</taxon>
        <taxon>Bacteroidaceae</taxon>
        <taxon>Bacteroides</taxon>
    </lineage>
</organism>
<dbReference type="Gene3D" id="3.40.50.300">
    <property type="entry name" value="P-loop containing nucleotide triphosphate hydrolases"/>
    <property type="match status" value="1"/>
</dbReference>